<dbReference type="AlphaFoldDB" id="A0A7J0BUE6"/>
<evidence type="ECO:0008006" key="3">
    <source>
        <dbReference type="Google" id="ProtNLM"/>
    </source>
</evidence>
<evidence type="ECO:0000313" key="2">
    <source>
        <dbReference type="Proteomes" id="UP000503820"/>
    </source>
</evidence>
<evidence type="ECO:0000313" key="1">
    <source>
        <dbReference type="EMBL" id="GFM36802.1"/>
    </source>
</evidence>
<keyword evidence="2" id="KW-1185">Reference proteome</keyword>
<name>A0A7J0BUE6_9BACT</name>
<sequence length="69" mass="7440">MQVLITISSSEPEIKWNAVRFGNFLLEQGEDVTIFLNGPGVALTAGESEQYPIGQQAKVFSLNEGTLVG</sequence>
<dbReference type="SUPFAM" id="SSF75169">
    <property type="entry name" value="DsrEFH-like"/>
    <property type="match status" value="1"/>
</dbReference>
<dbReference type="EMBL" id="BLVP01000007">
    <property type="protein sequence ID" value="GFM36802.1"/>
    <property type="molecule type" value="Genomic_DNA"/>
</dbReference>
<accession>A0A7J0BUE6</accession>
<protein>
    <recommendedName>
        <fullName evidence="3">Sulfur reduction protein DsrE</fullName>
    </recommendedName>
</protein>
<organism evidence="1 2">
    <name type="scientific">Desulfovibrio psychrotolerans</name>
    <dbReference type="NCBI Taxonomy" id="415242"/>
    <lineage>
        <taxon>Bacteria</taxon>
        <taxon>Pseudomonadati</taxon>
        <taxon>Thermodesulfobacteriota</taxon>
        <taxon>Desulfovibrionia</taxon>
        <taxon>Desulfovibrionales</taxon>
        <taxon>Desulfovibrionaceae</taxon>
        <taxon>Desulfovibrio</taxon>
    </lineage>
</organism>
<gene>
    <name evidence="1" type="ORF">DSM19430T_14860</name>
</gene>
<dbReference type="InterPro" id="IPR027396">
    <property type="entry name" value="DsrEFH-like"/>
</dbReference>
<reference evidence="1 2" key="1">
    <citation type="submission" date="2020-05" db="EMBL/GenBank/DDBJ databases">
        <title>Draft genome sequence of Desulfovibrio psychrotolerans JS1T.</title>
        <authorList>
            <person name="Ueno A."/>
            <person name="Tamazawa S."/>
            <person name="Tamamura S."/>
            <person name="Murakami T."/>
            <person name="Kiyama T."/>
            <person name="Inomata H."/>
            <person name="Amano Y."/>
            <person name="Miyakawa K."/>
            <person name="Tamaki H."/>
            <person name="Naganuma T."/>
            <person name="Kaneko K."/>
        </authorList>
    </citation>
    <scope>NUCLEOTIDE SEQUENCE [LARGE SCALE GENOMIC DNA]</scope>
    <source>
        <strain evidence="1 2">JS1</strain>
    </source>
</reference>
<dbReference type="Proteomes" id="UP000503820">
    <property type="component" value="Unassembled WGS sequence"/>
</dbReference>
<proteinExistence type="predicted"/>
<comment type="caution">
    <text evidence="1">The sequence shown here is derived from an EMBL/GenBank/DDBJ whole genome shotgun (WGS) entry which is preliminary data.</text>
</comment>